<organism evidence="10 11">
    <name type="scientific">Deinococcus maricopensis (strain DSM 21211 / LMG 22137 / NRRL B-23946 / LB-34)</name>
    <dbReference type="NCBI Taxonomy" id="709986"/>
    <lineage>
        <taxon>Bacteria</taxon>
        <taxon>Thermotogati</taxon>
        <taxon>Deinococcota</taxon>
        <taxon>Deinococci</taxon>
        <taxon>Deinococcales</taxon>
        <taxon>Deinococcaceae</taxon>
        <taxon>Deinococcus</taxon>
    </lineage>
</organism>
<keyword evidence="6 8" id="KW-0411">Iron-sulfur</keyword>
<protein>
    <recommendedName>
        <fullName evidence="8">7-carboxy-7-deazaguanine synthase</fullName>
        <shortName evidence="8">CDG synthase</shortName>
        <ecNumber evidence="8">4.3.99.3</ecNumber>
    </recommendedName>
    <alternativeName>
        <fullName evidence="8">Queuosine biosynthesis protein QueE</fullName>
    </alternativeName>
</protein>
<dbReference type="GO" id="GO:0000287">
    <property type="term" value="F:magnesium ion binding"/>
    <property type="evidence" value="ECO:0007669"/>
    <property type="project" value="UniProtKB-UniRule"/>
</dbReference>
<sequence>MKYPVYERFYTWQGEGVHLGRAAYFVRLYGCPQACPWCDSAGTWHRDYRPDGVTLMTAHEIAQAVAAESPDGAVVVITGGEPILFDLTALVDALHALGRRVHLETSGIAPLRGHLDWVTLSPKPFGTPPLPEVVQRAHEVKIIVHDPSDIDAGLATLDGLPDDAVIWLHPEWSRARERDPAVLNAITETVKASPRLRAGYQMHKLYRADDLDARSVKTLIPLGGNPTLGY</sequence>
<feature type="binding site" evidence="8">
    <location>
        <begin position="121"/>
        <end position="123"/>
    </location>
    <ligand>
        <name>S-adenosyl-L-methionine</name>
        <dbReference type="ChEBI" id="CHEBI:59789"/>
    </ligand>
</feature>
<dbReference type="AlphaFoldDB" id="E8U3S4"/>
<feature type="binding site" evidence="8">
    <location>
        <position position="35"/>
    </location>
    <ligand>
        <name>[4Fe-4S] cluster</name>
        <dbReference type="ChEBI" id="CHEBI:49883"/>
        <note>4Fe-4S-S-AdoMet</note>
    </ligand>
</feature>
<dbReference type="OrthoDB" id="9792276at2"/>
<keyword evidence="5 8" id="KW-0408">Iron</keyword>
<dbReference type="SFLD" id="SFLDS00029">
    <property type="entry name" value="Radical_SAM"/>
    <property type="match status" value="1"/>
</dbReference>
<dbReference type="HOGENOM" id="CLU_066739_0_1_0"/>
<evidence type="ECO:0000259" key="9">
    <source>
        <dbReference type="PROSITE" id="PS51918"/>
    </source>
</evidence>
<dbReference type="PROSITE" id="PS51918">
    <property type="entry name" value="RADICAL_SAM"/>
    <property type="match status" value="1"/>
</dbReference>
<keyword evidence="2 8" id="KW-0949">S-adenosyl-L-methionine</keyword>
<evidence type="ECO:0000313" key="11">
    <source>
        <dbReference type="Proteomes" id="UP000008635"/>
    </source>
</evidence>
<dbReference type="Gene3D" id="3.20.20.70">
    <property type="entry name" value="Aldolase class I"/>
    <property type="match status" value="1"/>
</dbReference>
<dbReference type="InterPro" id="IPR058240">
    <property type="entry name" value="rSAM_sf"/>
</dbReference>
<feature type="binding site" evidence="8">
    <location>
        <begin position="12"/>
        <end position="14"/>
    </location>
    <ligand>
        <name>substrate</name>
    </ligand>
</feature>
<comment type="similarity">
    <text evidence="8">Belongs to the radical SAM superfamily. 7-carboxy-7-deazaguanine synthase family.</text>
</comment>
<reference evidence="11" key="2">
    <citation type="submission" date="2011-01" db="EMBL/GenBank/DDBJ databases">
        <title>The complete genome of Deinococcus maricopensis DSM 21211.</title>
        <authorList>
            <consortium name="US DOE Joint Genome Institute (JGI-PGF)"/>
            <person name="Lucas S."/>
            <person name="Copeland A."/>
            <person name="Lapidus A."/>
            <person name="Goodwin L."/>
            <person name="Pitluck S."/>
            <person name="Kyrpides N."/>
            <person name="Mavromatis K."/>
            <person name="Pagani I."/>
            <person name="Ivanova N."/>
            <person name="Ovchinnikova G."/>
            <person name="Zeytun A."/>
            <person name="Detter J.C."/>
            <person name="Han C."/>
            <person name="Land M."/>
            <person name="Hauser L."/>
            <person name="Markowitz V."/>
            <person name="Cheng J.-F."/>
            <person name="Hugenholtz P."/>
            <person name="Woyke T."/>
            <person name="Wu D."/>
            <person name="Pukall R."/>
            <person name="Gehrich-Schroeter G."/>
            <person name="Brambilla E."/>
            <person name="Klenk H.-P."/>
            <person name="Eisen J.A."/>
        </authorList>
    </citation>
    <scope>NUCLEOTIDE SEQUENCE [LARGE SCALE GENOMIC DNA]</scope>
    <source>
        <strain evidence="11">DSM 21211 / LMG 22137 / NRRL B-23946 / LB-34</strain>
    </source>
</reference>
<accession>E8U3S4</accession>
<proteinExistence type="inferred from homology"/>
<evidence type="ECO:0000256" key="3">
    <source>
        <dbReference type="ARBA" id="ARBA00022723"/>
    </source>
</evidence>
<dbReference type="EC" id="4.3.99.3" evidence="8"/>
<evidence type="ECO:0000256" key="1">
    <source>
        <dbReference type="ARBA" id="ARBA00022485"/>
    </source>
</evidence>
<dbReference type="Proteomes" id="UP000008635">
    <property type="component" value="Chromosome"/>
</dbReference>
<comment type="caution">
    <text evidence="8">Lacks conserved residue(s) required for the propagation of feature annotation.</text>
</comment>
<reference evidence="10 11" key="1">
    <citation type="journal article" date="2011" name="Stand. Genomic Sci.">
        <title>Complete genome sequence of Deinococcus maricopensis type strain (LB-34).</title>
        <authorList>
            <person name="Pukall R."/>
            <person name="Zeytun A."/>
            <person name="Lucas S."/>
            <person name="Lapidus A."/>
            <person name="Hammon N."/>
            <person name="Deshpande S."/>
            <person name="Nolan M."/>
            <person name="Cheng J.F."/>
            <person name="Pitluck S."/>
            <person name="Liolios K."/>
            <person name="Pagani I."/>
            <person name="Mikhailova N."/>
            <person name="Ivanova N."/>
            <person name="Mavromatis K."/>
            <person name="Pati A."/>
            <person name="Tapia R."/>
            <person name="Han C."/>
            <person name="Goodwin L."/>
            <person name="Chen A."/>
            <person name="Palaniappan K."/>
            <person name="Land M."/>
            <person name="Hauser L."/>
            <person name="Chang Y.J."/>
            <person name="Jeffries C.D."/>
            <person name="Brambilla E.M."/>
            <person name="Rohde M."/>
            <person name="Goker M."/>
            <person name="Detter J.C."/>
            <person name="Woyke T."/>
            <person name="Bristow J."/>
            <person name="Eisen J.A."/>
            <person name="Markowitz V."/>
            <person name="Hugenholtz P."/>
            <person name="Kyrpides N.C."/>
            <person name="Klenk H.P."/>
        </authorList>
    </citation>
    <scope>NUCLEOTIDE SEQUENCE [LARGE SCALE GENOMIC DNA]</scope>
    <source>
        <strain evidence="11">DSM 21211 / LMG 22137 / NRRL B-23946 / LB-34</strain>
    </source>
</reference>
<dbReference type="eggNOG" id="COG0602">
    <property type="taxonomic scope" value="Bacteria"/>
</dbReference>
<comment type="cofactor">
    <cofactor evidence="8">
        <name>[4Fe-4S] cluster</name>
        <dbReference type="ChEBI" id="CHEBI:49883"/>
    </cofactor>
    <text evidence="8">Binds 1 [4Fe-4S] cluster. The cluster is coordinated with 3 cysteines and an exchangeable S-adenosyl-L-methionine.</text>
</comment>
<feature type="binding site" evidence="8">
    <location>
        <position position="27"/>
    </location>
    <ligand>
        <name>substrate</name>
    </ligand>
</feature>
<keyword evidence="11" id="KW-1185">Reference proteome</keyword>
<evidence type="ECO:0000256" key="6">
    <source>
        <dbReference type="ARBA" id="ARBA00023014"/>
    </source>
</evidence>
<feature type="binding site" evidence="8">
    <location>
        <position position="31"/>
    </location>
    <ligand>
        <name>[4Fe-4S] cluster</name>
        <dbReference type="ChEBI" id="CHEBI:49883"/>
        <note>4Fe-4S-S-AdoMet</note>
    </ligand>
</feature>
<keyword evidence="4 8" id="KW-0460">Magnesium</keyword>
<dbReference type="InterPro" id="IPR007197">
    <property type="entry name" value="rSAM"/>
</dbReference>
<feature type="domain" description="Radical SAM core" evidence="9">
    <location>
        <begin position="18"/>
        <end position="209"/>
    </location>
</feature>
<keyword evidence="1 8" id="KW-0004">4Fe-4S</keyword>
<dbReference type="CDD" id="cd01335">
    <property type="entry name" value="Radical_SAM"/>
    <property type="match status" value="1"/>
</dbReference>
<comment type="subunit">
    <text evidence="8">Homodimer.</text>
</comment>
<dbReference type="InterPro" id="IPR013785">
    <property type="entry name" value="Aldolase_TIM"/>
</dbReference>
<dbReference type="GO" id="GO:0051539">
    <property type="term" value="F:4 iron, 4 sulfur cluster binding"/>
    <property type="evidence" value="ECO:0007669"/>
    <property type="project" value="UniProtKB-UniRule"/>
</dbReference>
<comment type="pathway">
    <text evidence="8">Purine metabolism; 7-cyano-7-deazaguanine biosynthesis.</text>
</comment>
<feature type="binding site" evidence="8">
    <location>
        <begin position="37"/>
        <end position="39"/>
    </location>
    <ligand>
        <name>S-adenosyl-L-methionine</name>
        <dbReference type="ChEBI" id="CHEBI:59789"/>
    </ligand>
</feature>
<feature type="binding site" evidence="8">
    <location>
        <position position="38"/>
    </location>
    <ligand>
        <name>[4Fe-4S] cluster</name>
        <dbReference type="ChEBI" id="CHEBI:49883"/>
        <note>4Fe-4S-S-AdoMet</note>
    </ligand>
</feature>
<feature type="binding site" evidence="8">
    <location>
        <position position="40"/>
    </location>
    <ligand>
        <name>Mg(2+)</name>
        <dbReference type="ChEBI" id="CHEBI:18420"/>
    </ligand>
</feature>
<feature type="binding site" evidence="8">
    <location>
        <position position="78"/>
    </location>
    <ligand>
        <name>substrate</name>
    </ligand>
</feature>
<evidence type="ECO:0000256" key="7">
    <source>
        <dbReference type="ARBA" id="ARBA00023239"/>
    </source>
</evidence>
<feature type="binding site" evidence="8">
    <location>
        <position position="80"/>
    </location>
    <ligand>
        <name>S-adenosyl-L-methionine</name>
        <dbReference type="ChEBI" id="CHEBI:59789"/>
    </ligand>
</feature>
<keyword evidence="7 8" id="KW-0456">Lyase</keyword>
<keyword evidence="3 8" id="KW-0479">Metal-binding</keyword>
<evidence type="ECO:0000256" key="8">
    <source>
        <dbReference type="HAMAP-Rule" id="MF_00917"/>
    </source>
</evidence>
<dbReference type="GO" id="GO:0016840">
    <property type="term" value="F:carbon-nitrogen lyase activity"/>
    <property type="evidence" value="ECO:0007669"/>
    <property type="project" value="UniProtKB-UniRule"/>
</dbReference>
<comment type="cofactor">
    <cofactor evidence="8">
        <name>Mg(2+)</name>
        <dbReference type="ChEBI" id="CHEBI:18420"/>
    </cofactor>
</comment>
<dbReference type="HAMAP" id="MF_00917">
    <property type="entry name" value="QueE"/>
    <property type="match status" value="1"/>
</dbReference>
<gene>
    <name evidence="8" type="primary">queE</name>
    <name evidence="10" type="ordered locus">Deima_3138</name>
</gene>
<dbReference type="GO" id="GO:1904047">
    <property type="term" value="F:S-adenosyl-L-methionine binding"/>
    <property type="evidence" value="ECO:0007669"/>
    <property type="project" value="UniProtKB-UniRule"/>
</dbReference>
<dbReference type="RefSeq" id="WP_013558270.1">
    <property type="nucleotide sequence ID" value="NC_014958.1"/>
</dbReference>
<dbReference type="Pfam" id="PF04055">
    <property type="entry name" value="Radical_SAM"/>
    <property type="match status" value="1"/>
</dbReference>
<comment type="cofactor">
    <cofactor evidence="8">
        <name>S-adenosyl-L-methionine</name>
        <dbReference type="ChEBI" id="CHEBI:59789"/>
    </cofactor>
    <text evidence="8">Binds 1 S-adenosyl-L-methionine per subunit.</text>
</comment>
<dbReference type="SUPFAM" id="SSF102114">
    <property type="entry name" value="Radical SAM enzymes"/>
    <property type="match status" value="1"/>
</dbReference>
<evidence type="ECO:0000256" key="2">
    <source>
        <dbReference type="ARBA" id="ARBA00022691"/>
    </source>
</evidence>
<comment type="catalytic activity">
    <reaction evidence="8">
        <text>6-carboxy-5,6,7,8-tetrahydropterin + H(+) = 7-carboxy-7-carbaguanine + NH4(+)</text>
        <dbReference type="Rhea" id="RHEA:27974"/>
        <dbReference type="ChEBI" id="CHEBI:15378"/>
        <dbReference type="ChEBI" id="CHEBI:28938"/>
        <dbReference type="ChEBI" id="CHEBI:61032"/>
        <dbReference type="ChEBI" id="CHEBI:61036"/>
        <dbReference type="EC" id="4.3.99.3"/>
    </reaction>
</comment>
<dbReference type="PIRSF" id="PIRSF000370">
    <property type="entry name" value="QueE"/>
    <property type="match status" value="1"/>
</dbReference>
<dbReference type="STRING" id="709986.Deima_3138"/>
<keyword evidence="8" id="KW-0671">Queuosine biosynthesis</keyword>
<evidence type="ECO:0000313" key="10">
    <source>
        <dbReference type="EMBL" id="ADV68767.1"/>
    </source>
</evidence>
<evidence type="ECO:0000256" key="5">
    <source>
        <dbReference type="ARBA" id="ARBA00023004"/>
    </source>
</evidence>
<dbReference type="GO" id="GO:0008616">
    <property type="term" value="P:tRNA queuosine(34) biosynthetic process"/>
    <property type="evidence" value="ECO:0007669"/>
    <property type="project" value="UniProtKB-UniRule"/>
</dbReference>
<dbReference type="PANTHER" id="PTHR42836">
    <property type="entry name" value="7-CARBOXY-7-DEAZAGUANINE SYNTHASE"/>
    <property type="match status" value="1"/>
</dbReference>
<dbReference type="PANTHER" id="PTHR42836:SF1">
    <property type="entry name" value="7-CARBOXY-7-DEAZAGUANINE SYNTHASE"/>
    <property type="match status" value="1"/>
</dbReference>
<dbReference type="KEGG" id="dmr:Deima_3138"/>
<dbReference type="EMBL" id="CP002454">
    <property type="protein sequence ID" value="ADV68767.1"/>
    <property type="molecule type" value="Genomic_DNA"/>
</dbReference>
<evidence type="ECO:0000256" key="4">
    <source>
        <dbReference type="ARBA" id="ARBA00022842"/>
    </source>
</evidence>
<dbReference type="InterPro" id="IPR024924">
    <property type="entry name" value="7-CO-7-deazaguanine_synth-like"/>
</dbReference>
<dbReference type="UniPathway" id="UPA00391"/>
<name>E8U3S4_DEIML</name>
<comment type="function">
    <text evidence="8">Catalyzes the complex heterocyclic radical-mediated conversion of 6-carboxy-5,6,7,8-tetrahydropterin (CPH4) to 7-carboxy-7-deazaguanine (CDG), a step common to the biosynthetic pathways of all 7-deazapurine-containing compounds.</text>
</comment>